<evidence type="ECO:0000313" key="3">
    <source>
        <dbReference type="Proteomes" id="UP000321400"/>
    </source>
</evidence>
<keyword evidence="3" id="KW-1185">Reference proteome</keyword>
<reference evidence="2 3" key="1">
    <citation type="submission" date="2019-07" db="EMBL/GenBank/DDBJ databases">
        <title>Whole genome shotgun sequence of Halolactibacillus alkaliphilus NBRC 103919.</title>
        <authorList>
            <person name="Hosoyama A."/>
            <person name="Uohara A."/>
            <person name="Ohji S."/>
            <person name="Ichikawa N."/>
        </authorList>
    </citation>
    <scope>NUCLEOTIDE SEQUENCE [LARGE SCALE GENOMIC DNA]</scope>
    <source>
        <strain evidence="2 3">NBRC 103919</strain>
    </source>
</reference>
<evidence type="ECO:0000256" key="1">
    <source>
        <dbReference type="SAM" id="Phobius"/>
    </source>
</evidence>
<sequence length="130" mass="14619">MRAHLTGKQTVILICVVFTLLTVISSITGLLQGQTADAHVHIIMRFVVTVVGVSSILIFRLFPKWPLAAIYGLHYTATMGTIILLLWLSRLFIDLHPNAYKDIFFNFTPVYILIAIAFMVIGRNKKRSST</sequence>
<keyword evidence="1" id="KW-0812">Transmembrane</keyword>
<organism evidence="2 3">
    <name type="scientific">Halolactibacillus alkaliphilus</name>
    <dbReference type="NCBI Taxonomy" id="442899"/>
    <lineage>
        <taxon>Bacteria</taxon>
        <taxon>Bacillati</taxon>
        <taxon>Bacillota</taxon>
        <taxon>Bacilli</taxon>
        <taxon>Bacillales</taxon>
        <taxon>Bacillaceae</taxon>
        <taxon>Halolactibacillus</taxon>
    </lineage>
</organism>
<comment type="caution">
    <text evidence="2">The sequence shown here is derived from an EMBL/GenBank/DDBJ whole genome shotgun (WGS) entry which is preliminary data.</text>
</comment>
<evidence type="ECO:0008006" key="4">
    <source>
        <dbReference type="Google" id="ProtNLM"/>
    </source>
</evidence>
<protein>
    <recommendedName>
        <fullName evidence="4">EamA domain-containing protein</fullName>
    </recommendedName>
</protein>
<dbReference type="OrthoDB" id="1957256at2"/>
<accession>A0A511X2H7</accession>
<keyword evidence="1" id="KW-1133">Transmembrane helix</keyword>
<proteinExistence type="predicted"/>
<feature type="transmembrane region" description="Helical" evidence="1">
    <location>
        <begin position="103"/>
        <end position="121"/>
    </location>
</feature>
<keyword evidence="1" id="KW-0472">Membrane</keyword>
<dbReference type="RefSeq" id="WP_089802238.1">
    <property type="nucleotide sequence ID" value="NZ_BJYE01000019.1"/>
</dbReference>
<feature type="transmembrane region" description="Helical" evidence="1">
    <location>
        <begin position="43"/>
        <end position="62"/>
    </location>
</feature>
<feature type="transmembrane region" description="Helical" evidence="1">
    <location>
        <begin position="12"/>
        <end position="31"/>
    </location>
</feature>
<dbReference type="AlphaFoldDB" id="A0A511X2H7"/>
<dbReference type="Proteomes" id="UP000321400">
    <property type="component" value="Unassembled WGS sequence"/>
</dbReference>
<dbReference type="STRING" id="442899.SAMN05720591_11929"/>
<evidence type="ECO:0000313" key="2">
    <source>
        <dbReference type="EMBL" id="GEN57143.1"/>
    </source>
</evidence>
<gene>
    <name evidence="2" type="ORF">HAL01_16070</name>
</gene>
<dbReference type="InterPro" id="IPR046716">
    <property type="entry name" value="DUF6608"/>
</dbReference>
<name>A0A511X2H7_9BACI</name>
<feature type="transmembrane region" description="Helical" evidence="1">
    <location>
        <begin position="69"/>
        <end position="88"/>
    </location>
</feature>
<dbReference type="EMBL" id="BJYE01000019">
    <property type="protein sequence ID" value="GEN57143.1"/>
    <property type="molecule type" value="Genomic_DNA"/>
</dbReference>
<dbReference type="Pfam" id="PF20312">
    <property type="entry name" value="DUF6608"/>
    <property type="match status" value="1"/>
</dbReference>